<dbReference type="EMBL" id="GDRN01096659">
    <property type="protein sequence ID" value="JAI59296.1"/>
    <property type="molecule type" value="Transcribed_RNA"/>
</dbReference>
<comment type="similarity">
    <text evidence="3">Belongs to the rabaptin family.</text>
</comment>
<keyword evidence="9" id="KW-0967">Endosome</keyword>
<dbReference type="Gene3D" id="1.20.5.730">
    <property type="entry name" value="Single helix bin"/>
    <property type="match status" value="1"/>
</dbReference>
<dbReference type="GO" id="GO:0015031">
    <property type="term" value="P:protein transport"/>
    <property type="evidence" value="ECO:0007669"/>
    <property type="project" value="UniProtKB-KW"/>
</dbReference>
<feature type="coiled-coil region" evidence="15">
    <location>
        <begin position="350"/>
        <end position="384"/>
    </location>
</feature>
<dbReference type="Pfam" id="PF03528">
    <property type="entry name" value="Rabaptin"/>
    <property type="match status" value="2"/>
</dbReference>
<evidence type="ECO:0000256" key="10">
    <source>
        <dbReference type="ARBA" id="ARBA00022771"/>
    </source>
</evidence>
<feature type="coiled-coil region" evidence="15">
    <location>
        <begin position="894"/>
        <end position="928"/>
    </location>
</feature>
<accession>A0A0N7ZAM9</accession>
<evidence type="ECO:0000256" key="6">
    <source>
        <dbReference type="ARBA" id="ARBA00022553"/>
    </source>
</evidence>
<feature type="coiled-coil region" evidence="15">
    <location>
        <begin position="704"/>
        <end position="731"/>
    </location>
</feature>
<evidence type="ECO:0000256" key="11">
    <source>
        <dbReference type="ARBA" id="ARBA00022833"/>
    </source>
</evidence>
<feature type="compositionally biased region" description="Low complexity" evidence="16">
    <location>
        <begin position="482"/>
        <end position="501"/>
    </location>
</feature>
<evidence type="ECO:0000256" key="14">
    <source>
        <dbReference type="PROSITE-ProRule" id="PRU00091"/>
    </source>
</evidence>
<name>A0A0N7ZAM9_SCYOL</name>
<evidence type="ECO:0000256" key="12">
    <source>
        <dbReference type="ARBA" id="ARBA00022927"/>
    </source>
</evidence>
<evidence type="ECO:0000256" key="8">
    <source>
        <dbReference type="ARBA" id="ARBA00022723"/>
    </source>
</evidence>
<dbReference type="InterPro" id="IPR013083">
    <property type="entry name" value="Znf_RING/FYVE/PHD"/>
</dbReference>
<evidence type="ECO:0000256" key="5">
    <source>
        <dbReference type="ARBA" id="ARBA00022490"/>
    </source>
</evidence>
<dbReference type="Pfam" id="PF01363">
    <property type="entry name" value="FYVE"/>
    <property type="match status" value="1"/>
</dbReference>
<dbReference type="GO" id="GO:0008083">
    <property type="term" value="F:growth factor activity"/>
    <property type="evidence" value="ECO:0007669"/>
    <property type="project" value="InterPro"/>
</dbReference>
<feature type="coiled-coil region" evidence="15">
    <location>
        <begin position="619"/>
        <end position="667"/>
    </location>
</feature>
<feature type="domain" description="FYVE-type" evidence="17">
    <location>
        <begin position="965"/>
        <end position="1024"/>
    </location>
</feature>
<organism evidence="18">
    <name type="scientific">Scylla olivacea</name>
    <name type="common">Orange mud crab</name>
    <name type="synonym">Cancer olivacea</name>
    <dbReference type="NCBI Taxonomy" id="85551"/>
    <lineage>
        <taxon>Eukaryota</taxon>
        <taxon>Metazoa</taxon>
        <taxon>Ecdysozoa</taxon>
        <taxon>Arthropoda</taxon>
        <taxon>Crustacea</taxon>
        <taxon>Multicrustacea</taxon>
        <taxon>Malacostraca</taxon>
        <taxon>Eumalacostraca</taxon>
        <taxon>Eucarida</taxon>
        <taxon>Decapoda</taxon>
        <taxon>Pleocyemata</taxon>
        <taxon>Brachyura</taxon>
        <taxon>Eubrachyura</taxon>
        <taxon>Portunoidea</taxon>
        <taxon>Portunidae</taxon>
        <taxon>Portuninae</taxon>
        <taxon>Scylla</taxon>
    </lineage>
</organism>
<evidence type="ECO:0000256" key="15">
    <source>
        <dbReference type="SAM" id="Coils"/>
    </source>
</evidence>
<evidence type="ECO:0000256" key="3">
    <source>
        <dbReference type="ARBA" id="ARBA00006603"/>
    </source>
</evidence>
<dbReference type="PANTHER" id="PTHR31179">
    <property type="entry name" value="RAB GTPASE-BINDING EFFECTOR PROTEIN"/>
    <property type="match status" value="1"/>
</dbReference>
<feature type="coiled-coil region" evidence="15">
    <location>
        <begin position="146"/>
        <end position="173"/>
    </location>
</feature>
<dbReference type="InterPro" id="IPR015390">
    <property type="entry name" value="Rabaptin_Rab5-bd_dom"/>
</dbReference>
<evidence type="ECO:0000256" key="16">
    <source>
        <dbReference type="SAM" id="MobiDB-lite"/>
    </source>
</evidence>
<feature type="compositionally biased region" description="Low complexity" evidence="16">
    <location>
        <begin position="205"/>
        <end position="215"/>
    </location>
</feature>
<feature type="coiled-coil region" evidence="15">
    <location>
        <begin position="21"/>
        <end position="101"/>
    </location>
</feature>
<keyword evidence="7" id="KW-0254">Endocytosis</keyword>
<dbReference type="GO" id="GO:0006897">
    <property type="term" value="P:endocytosis"/>
    <property type="evidence" value="ECO:0007669"/>
    <property type="project" value="UniProtKB-KW"/>
</dbReference>
<dbReference type="InterPro" id="IPR000306">
    <property type="entry name" value="Znf_FYVE"/>
</dbReference>
<dbReference type="InterPro" id="IPR018514">
    <property type="entry name" value="Rabaptin_CC"/>
</dbReference>
<evidence type="ECO:0000256" key="1">
    <source>
        <dbReference type="ARBA" id="ARBA00004412"/>
    </source>
</evidence>
<dbReference type="AlphaFoldDB" id="A0A0N7ZAM9"/>
<feature type="region of interest" description="Disordered" evidence="16">
    <location>
        <begin position="436"/>
        <end position="526"/>
    </location>
</feature>
<keyword evidence="12" id="KW-0653">Protein transport</keyword>
<keyword evidence="10 14" id="KW-0863">Zinc-finger</keyword>
<evidence type="ECO:0000256" key="2">
    <source>
        <dbReference type="ARBA" id="ARBA00004496"/>
    </source>
</evidence>
<keyword evidence="5" id="KW-0963">Cytoplasm</keyword>
<feature type="coiled-coil region" evidence="15">
    <location>
        <begin position="838"/>
        <end position="865"/>
    </location>
</feature>
<keyword evidence="13 15" id="KW-0175">Coiled coil</keyword>
<evidence type="ECO:0000313" key="18">
    <source>
        <dbReference type="EMBL" id="JAI59296.1"/>
    </source>
</evidence>
<dbReference type="PANTHER" id="PTHR31179:SF7">
    <property type="entry name" value="FYVE-TYPE DOMAIN-CONTAINING PROTEIN"/>
    <property type="match status" value="1"/>
</dbReference>
<feature type="coiled-coil region" evidence="15">
    <location>
        <begin position="257"/>
        <end position="291"/>
    </location>
</feature>
<dbReference type="PRINTS" id="PR01432">
    <property type="entry name" value="RABAPTIN"/>
</dbReference>
<dbReference type="SUPFAM" id="SSF57903">
    <property type="entry name" value="FYVE/PHD zinc finger"/>
    <property type="match status" value="1"/>
</dbReference>
<keyword evidence="11" id="KW-0862">Zinc</keyword>
<keyword evidence="4" id="KW-0813">Transport</keyword>
<dbReference type="Gene3D" id="3.30.40.10">
    <property type="entry name" value="Zinc/RING finger domain, C3HC4 (zinc finger)"/>
    <property type="match status" value="1"/>
</dbReference>
<evidence type="ECO:0000256" key="9">
    <source>
        <dbReference type="ARBA" id="ARBA00022753"/>
    </source>
</evidence>
<dbReference type="InterPro" id="IPR011011">
    <property type="entry name" value="Znf_FYVE_PHD"/>
</dbReference>
<evidence type="ECO:0000256" key="13">
    <source>
        <dbReference type="ARBA" id="ARBA00023054"/>
    </source>
</evidence>
<dbReference type="GO" id="GO:0008270">
    <property type="term" value="F:zinc ion binding"/>
    <property type="evidence" value="ECO:0007669"/>
    <property type="project" value="UniProtKB-KW"/>
</dbReference>
<evidence type="ECO:0000259" key="17">
    <source>
        <dbReference type="PROSITE" id="PS50178"/>
    </source>
</evidence>
<protein>
    <recommendedName>
        <fullName evidence="17">FYVE-type domain-containing protein</fullName>
    </recommendedName>
</protein>
<dbReference type="InterPro" id="IPR003914">
    <property type="entry name" value="Rabaptin"/>
</dbReference>
<proteinExistence type="inferred from homology"/>
<feature type="compositionally biased region" description="Polar residues" evidence="16">
    <location>
        <begin position="436"/>
        <end position="446"/>
    </location>
</feature>
<dbReference type="SMART" id="SM00064">
    <property type="entry name" value="FYVE"/>
    <property type="match status" value="1"/>
</dbReference>
<feature type="region of interest" description="Disordered" evidence="16">
    <location>
        <begin position="204"/>
        <end position="232"/>
    </location>
</feature>
<dbReference type="GO" id="GO:0005096">
    <property type="term" value="F:GTPase activator activity"/>
    <property type="evidence" value="ECO:0007669"/>
    <property type="project" value="InterPro"/>
</dbReference>
<dbReference type="CDD" id="cd15739">
    <property type="entry name" value="FYVE_RABE_unchar"/>
    <property type="match status" value="1"/>
</dbReference>
<keyword evidence="6" id="KW-0597">Phosphoprotein</keyword>
<feature type="compositionally biased region" description="Polar residues" evidence="16">
    <location>
        <begin position="220"/>
        <end position="232"/>
    </location>
</feature>
<dbReference type="InterPro" id="IPR017455">
    <property type="entry name" value="Znf_FYVE-rel"/>
</dbReference>
<sequence>MDTEVTPATMEGDGEGGGPVIEELQKKIQELEENASKLQEEKARLEEDYGHRRAKLKELYLQKEEELRLQTEQKVAIETEVEVLRSQVQQLQGDLEEAHSAVTIAQCTAENDVAVEQRKCQEEIATVHQLMKEEVANAVDQTGGRYEGEIKRLKKLTERLDAEKQHYRKLYERQLEESDIRNKGESLLNPGVLSVVTKSLAKRVPSLSPSTLSTPEKASHNTSFGPQPSSLIVDSENLEDSMKKVRSPRSHEAQEDADLLRSLVEPLEEEIHALKEKIRAQDAQLRAHEAQQAAALHTADLVAPLLQGTDTAQVVQQLDDKLKGMCSTLEAEKASRADLELYTAILNTQKTALTDEVDRLRSQMTELRQSYETERRQHRDLKHTWQRANDQFLEAQRLHLADMRRMQVLLTQDQLHKLEEAQQSEEAAARATPHFTLTNAKQSPTHLATPPAVKKHGPSPTPENEVESDKSSSLLDLEEESAPTPVSTTTTTAIATTSQGEQSDDQSSETETRSLPPDSLAPDGLIPGSILAERFSPDKMPQLTQDQQKALQEVFPDAPGETPLTPQDEDYLVIDFSPSADSRSGQGQGRRVVSEVEWNMLHEEIRRARSHMGRSCQLCTSYQSQLQKAQSDHRDTEKQRLDLERALQRYKEDLDREARYRQVMEERWQGMAEDYEKKVAGLASVVETAAGKQMELETKFRSTISSVHDKLRSLTERREIAQQELTRYCNTVSYSSVIEIRGSMINSLSFTHPFLSCRLQKENDDLVGKHSKHSQQLQNEIINLPDNMEDMQLLLLRYREDIIEAKVSKEHQEESLKSEILFLKDRVLAEQHEKNTIEDRLSSEIDQLREKVALLESLESQMKLERRTRVESDAQVRDLETKHTESQLKSQQIITGLKTQVAEQTQMRARLEAEVVELRGRVSTLQHDLDTSEAVQRDFVRLSQSLQVQLEKIRQSEKEVRWQHEEDQEECNSCKQRFSAMGRRKHHCRHCGKIFCNECVSKTVPSGPHRRPSRVCDVCHTLLVQDATPYFSSEPPHSPD</sequence>
<dbReference type="FunFam" id="1.20.5.730:FF:000005">
    <property type="entry name" value="RABaptiN (Rab effector)"/>
    <property type="match status" value="1"/>
</dbReference>
<dbReference type="GO" id="GO:0005769">
    <property type="term" value="C:early endosome"/>
    <property type="evidence" value="ECO:0007669"/>
    <property type="project" value="UniProtKB-SubCell"/>
</dbReference>
<evidence type="ECO:0000256" key="7">
    <source>
        <dbReference type="ARBA" id="ARBA00022583"/>
    </source>
</evidence>
<reference evidence="18" key="1">
    <citation type="submission" date="2015-09" db="EMBL/GenBank/DDBJ databases">
        <title>Scylla olivacea transcriptome.</title>
        <authorList>
            <person name="Ikhwanuddin M."/>
        </authorList>
    </citation>
    <scope>NUCLEOTIDE SEQUENCE</scope>
</reference>
<keyword evidence="8" id="KW-0479">Metal-binding</keyword>
<dbReference type="PROSITE" id="PS50178">
    <property type="entry name" value="ZF_FYVE"/>
    <property type="match status" value="1"/>
</dbReference>
<comment type="subcellular location">
    <subcellularLocation>
        <location evidence="2">Cytoplasm</location>
    </subcellularLocation>
    <subcellularLocation>
        <location evidence="1">Early endosome</location>
    </subcellularLocation>
</comment>
<dbReference type="Pfam" id="PF09311">
    <property type="entry name" value="Rab5-bind"/>
    <property type="match status" value="2"/>
</dbReference>
<evidence type="ECO:0000256" key="4">
    <source>
        <dbReference type="ARBA" id="ARBA00022448"/>
    </source>
</evidence>